<dbReference type="STRING" id="1048834.TC41_2181"/>
<gene>
    <name evidence="2" type="ordered locus">TC41_2181</name>
</gene>
<organism evidence="2 3">
    <name type="scientific">Alicyclobacillus acidocaldarius (strain Tc-4-1)</name>
    <name type="common">Bacillus acidocaldarius</name>
    <dbReference type="NCBI Taxonomy" id="1048834"/>
    <lineage>
        <taxon>Bacteria</taxon>
        <taxon>Bacillati</taxon>
        <taxon>Bacillota</taxon>
        <taxon>Bacilli</taxon>
        <taxon>Bacillales</taxon>
        <taxon>Alicyclobacillaceae</taxon>
        <taxon>Alicyclobacillus</taxon>
    </lineage>
</organism>
<dbReference type="Proteomes" id="UP000000292">
    <property type="component" value="Chromosome"/>
</dbReference>
<evidence type="ECO:0000313" key="3">
    <source>
        <dbReference type="Proteomes" id="UP000000292"/>
    </source>
</evidence>
<accession>F8IFC2</accession>
<feature type="region of interest" description="Disordered" evidence="1">
    <location>
        <begin position="40"/>
        <end position="66"/>
    </location>
</feature>
<dbReference type="AlphaFoldDB" id="F8IFC2"/>
<dbReference type="KEGG" id="aad:TC41_2181"/>
<dbReference type="EMBL" id="CP002902">
    <property type="protein sequence ID" value="AEJ44087.1"/>
    <property type="molecule type" value="Genomic_DNA"/>
</dbReference>
<reference evidence="3" key="2">
    <citation type="submission" date="2011-06" db="EMBL/GenBank/DDBJ databases">
        <title>The complete genome sequence of Alicyclobacillus acidocaldarius sp. Tc-4-1.</title>
        <authorList>
            <person name="Chen Y."/>
            <person name="He Y."/>
            <person name="Dong Z."/>
            <person name="Hu S."/>
        </authorList>
    </citation>
    <scope>NUCLEOTIDE SEQUENCE [LARGE SCALE GENOMIC DNA]</scope>
    <source>
        <strain evidence="3">Tc-4-1</strain>
    </source>
</reference>
<proteinExistence type="predicted"/>
<sequence>MRRRGAKARCGSPREPRRGLELAGTSLRGAERCLLRSSAPPRASVRMKTLTRSGGTTAPRALVEEE</sequence>
<dbReference type="PATRIC" id="fig|1048834.4.peg.2060"/>
<dbReference type="HOGENOM" id="CLU_2821552_0_0_9"/>
<evidence type="ECO:0000256" key="1">
    <source>
        <dbReference type="SAM" id="MobiDB-lite"/>
    </source>
</evidence>
<reference evidence="2 3" key="1">
    <citation type="journal article" date="2011" name="J. Bacteriol.">
        <title>Complete Genome Sequence of Alicyclobacillus acidocaldarius Strain Tc-4-1.</title>
        <authorList>
            <person name="Chen Y."/>
            <person name="He Y."/>
            <person name="Zhang B."/>
            <person name="Yang J."/>
            <person name="Li W."/>
            <person name="Dong Z."/>
            <person name="Hu S."/>
        </authorList>
    </citation>
    <scope>NUCLEOTIDE SEQUENCE [LARGE SCALE GENOMIC DNA]</scope>
    <source>
        <strain evidence="2 3">Tc-4-1</strain>
    </source>
</reference>
<protein>
    <submittedName>
        <fullName evidence="2">Uncharacterized protein</fullName>
    </submittedName>
</protein>
<evidence type="ECO:0000313" key="2">
    <source>
        <dbReference type="EMBL" id="AEJ44087.1"/>
    </source>
</evidence>
<name>F8IFC2_ALIAT</name>